<dbReference type="RefSeq" id="WP_047191664.1">
    <property type="nucleotide sequence ID" value="NZ_LCYG01000073.1"/>
</dbReference>
<dbReference type="Gene3D" id="3.30.429.10">
    <property type="entry name" value="Macrophage Migration Inhibitory Factor"/>
    <property type="match status" value="1"/>
</dbReference>
<dbReference type="PATRIC" id="fig|1225564.3.peg.6396"/>
<keyword evidence="2" id="KW-1185">Reference proteome</keyword>
<evidence type="ECO:0000313" key="2">
    <source>
        <dbReference type="Proteomes" id="UP000035489"/>
    </source>
</evidence>
<evidence type="ECO:0000313" key="1">
    <source>
        <dbReference type="EMBL" id="KLK90652.1"/>
    </source>
</evidence>
<reference evidence="1 2" key="1">
    <citation type="submission" date="2015-05" db="EMBL/GenBank/DDBJ databases">
        <title>Draft genome sequence of Microvirga vignae strain BR3299, a novel nitrogen fixing bacteria isolated from Brazil semi-aired region.</title>
        <authorList>
            <person name="Zilli J.E."/>
            <person name="Passos S.R."/>
            <person name="Leite J."/>
            <person name="Baldani J.I."/>
            <person name="Xavier G.R."/>
            <person name="Rumjaneck N.G."/>
            <person name="Simoes-Araujo J.L."/>
        </authorList>
    </citation>
    <scope>NUCLEOTIDE SEQUENCE [LARGE SCALE GENOMIC DNA]</scope>
    <source>
        <strain evidence="1 2">BR3299</strain>
    </source>
</reference>
<proteinExistence type="predicted"/>
<dbReference type="Proteomes" id="UP000035489">
    <property type="component" value="Unassembled WGS sequence"/>
</dbReference>
<protein>
    <submittedName>
        <fullName evidence="1">Tautomerase</fullName>
    </submittedName>
</protein>
<sequence length="134" mass="15231">MPYLQLDTPFTYSAEQKQRLTKRMGEIYASQMNASLNRISIAIRELGEGRLWRCSAGDPRPAAILMCDIRAGRPPEQRAELARLLVEACKEIVGLRDENLNVEFTQHTGDEMYHTMYGGLSGDWDPSEPDRLET</sequence>
<comment type="caution">
    <text evidence="1">The sequence shown here is derived from an EMBL/GenBank/DDBJ whole genome shotgun (WGS) entry which is preliminary data.</text>
</comment>
<dbReference type="OrthoDB" id="277193at2"/>
<accession>A0A0H1RDH7</accession>
<dbReference type="EMBL" id="LCYG01000073">
    <property type="protein sequence ID" value="KLK90652.1"/>
    <property type="molecule type" value="Genomic_DNA"/>
</dbReference>
<organism evidence="1 2">
    <name type="scientific">Microvirga vignae</name>
    <dbReference type="NCBI Taxonomy" id="1225564"/>
    <lineage>
        <taxon>Bacteria</taxon>
        <taxon>Pseudomonadati</taxon>
        <taxon>Pseudomonadota</taxon>
        <taxon>Alphaproteobacteria</taxon>
        <taxon>Hyphomicrobiales</taxon>
        <taxon>Methylobacteriaceae</taxon>
        <taxon>Microvirga</taxon>
    </lineage>
</organism>
<dbReference type="SUPFAM" id="SSF55331">
    <property type="entry name" value="Tautomerase/MIF"/>
    <property type="match status" value="1"/>
</dbReference>
<name>A0A0H1RDH7_9HYPH</name>
<dbReference type="InterPro" id="IPR014347">
    <property type="entry name" value="Tautomerase/MIF_sf"/>
</dbReference>
<gene>
    <name evidence="1" type="ORF">AA309_24560</name>
</gene>
<dbReference type="STRING" id="1225564.AA309_24560"/>
<dbReference type="AlphaFoldDB" id="A0A0H1RDH7"/>